<gene>
    <name evidence="1" type="ORF">CNE99_01800</name>
</gene>
<dbReference type="Proteomes" id="UP000219327">
    <property type="component" value="Unassembled WGS sequence"/>
</dbReference>
<evidence type="ECO:0000313" key="2">
    <source>
        <dbReference type="Proteomes" id="UP000219327"/>
    </source>
</evidence>
<dbReference type="SFLD" id="SFLDG01129">
    <property type="entry name" value="C1.5:_HAD__Beta-PGM__Phosphata"/>
    <property type="match status" value="1"/>
</dbReference>
<dbReference type="InterPro" id="IPR023214">
    <property type="entry name" value="HAD_sf"/>
</dbReference>
<organism evidence="1 2">
    <name type="scientific">OM182 bacterium MED-G24</name>
    <dbReference type="NCBI Taxonomy" id="1986255"/>
    <lineage>
        <taxon>Bacteria</taxon>
        <taxon>Pseudomonadati</taxon>
        <taxon>Pseudomonadota</taxon>
        <taxon>Gammaproteobacteria</taxon>
        <taxon>OMG group</taxon>
        <taxon>OM182 clade</taxon>
    </lineage>
</organism>
<dbReference type="InterPro" id="IPR036412">
    <property type="entry name" value="HAD-like_sf"/>
</dbReference>
<dbReference type="AlphaFoldDB" id="A0A2A5WZ48"/>
<accession>A0A2A5WZ48</accession>
<dbReference type="Gene3D" id="3.40.50.1000">
    <property type="entry name" value="HAD superfamily/HAD-like"/>
    <property type="match status" value="1"/>
</dbReference>
<dbReference type="SFLD" id="SFLDS00003">
    <property type="entry name" value="Haloacid_Dehalogenase"/>
    <property type="match status" value="1"/>
</dbReference>
<dbReference type="Pfam" id="PF13419">
    <property type="entry name" value="HAD_2"/>
    <property type="match status" value="1"/>
</dbReference>
<evidence type="ECO:0008006" key="3">
    <source>
        <dbReference type="Google" id="ProtNLM"/>
    </source>
</evidence>
<dbReference type="PANTHER" id="PTHR18901">
    <property type="entry name" value="2-DEOXYGLUCOSE-6-PHOSPHATE PHOSPHATASE 2"/>
    <property type="match status" value="1"/>
</dbReference>
<protein>
    <recommendedName>
        <fullName evidence="3">HAD family hydrolase</fullName>
    </recommendedName>
</protein>
<comment type="caution">
    <text evidence="1">The sequence shown here is derived from an EMBL/GenBank/DDBJ whole genome shotgun (WGS) entry which is preliminary data.</text>
</comment>
<name>A0A2A5WZ48_9GAMM</name>
<evidence type="ECO:0000313" key="1">
    <source>
        <dbReference type="EMBL" id="PDH41497.1"/>
    </source>
</evidence>
<dbReference type="InterPro" id="IPR023198">
    <property type="entry name" value="PGP-like_dom2"/>
</dbReference>
<dbReference type="InterPro" id="IPR006439">
    <property type="entry name" value="HAD-SF_hydro_IA"/>
</dbReference>
<sequence>MKLPRPGGVVFDLDGTLLDTEPLYVRSVEKILSPLGLRYEDDVRQRCMGLPSHRSAEIIVDAYCLLSSIEDFMAERENHLRGLLKHMAEIRGAGQFVTTIAGNIPLALATSTYADLAIEKLKATHWGHFIESRTYGDDPEIAQSKPSPDIFMLAAARIDQAPETCIAFEDSPNGIRAAKSAGMTVIGIASAPAASRSVEPDFWIEDYGDLTDLLNDWLGAEKQESSTI</sequence>
<dbReference type="InterPro" id="IPR041492">
    <property type="entry name" value="HAD_2"/>
</dbReference>
<dbReference type="EMBL" id="NTKD01000004">
    <property type="protein sequence ID" value="PDH41497.1"/>
    <property type="molecule type" value="Genomic_DNA"/>
</dbReference>
<reference evidence="1 2" key="1">
    <citation type="submission" date="2017-08" db="EMBL/GenBank/DDBJ databases">
        <title>Fine stratification of microbial communities through a metagenomic profile of the photic zone.</title>
        <authorList>
            <person name="Haro-Moreno J.M."/>
            <person name="Lopez-Perez M."/>
            <person name="De La Torre J."/>
            <person name="Picazo A."/>
            <person name="Camacho A."/>
            <person name="Rodriguez-Valera F."/>
        </authorList>
    </citation>
    <scope>NUCLEOTIDE SEQUENCE [LARGE SCALE GENOMIC DNA]</scope>
    <source>
        <strain evidence="1">MED-G24</strain>
    </source>
</reference>
<dbReference type="NCBIfam" id="TIGR01509">
    <property type="entry name" value="HAD-SF-IA-v3"/>
    <property type="match status" value="1"/>
</dbReference>
<dbReference type="PANTHER" id="PTHR18901:SF38">
    <property type="entry name" value="PSEUDOURIDINE-5'-PHOSPHATASE"/>
    <property type="match status" value="1"/>
</dbReference>
<proteinExistence type="predicted"/>
<dbReference type="Gene3D" id="1.10.150.240">
    <property type="entry name" value="Putative phosphatase, domain 2"/>
    <property type="match status" value="1"/>
</dbReference>
<dbReference type="SUPFAM" id="SSF56784">
    <property type="entry name" value="HAD-like"/>
    <property type="match status" value="1"/>
</dbReference>